<evidence type="ECO:0000313" key="4">
    <source>
        <dbReference type="Proteomes" id="UP000199412"/>
    </source>
</evidence>
<keyword evidence="2" id="KW-0812">Transmembrane</keyword>
<feature type="compositionally biased region" description="Acidic residues" evidence="1">
    <location>
        <begin position="17"/>
        <end position="26"/>
    </location>
</feature>
<feature type="region of interest" description="Disordered" evidence="1">
    <location>
        <begin position="1"/>
        <end position="27"/>
    </location>
</feature>
<feature type="transmembrane region" description="Helical" evidence="2">
    <location>
        <begin position="50"/>
        <end position="71"/>
    </location>
</feature>
<keyword evidence="2" id="KW-0472">Membrane</keyword>
<dbReference type="EMBL" id="FNAP01000003">
    <property type="protein sequence ID" value="SDE06886.1"/>
    <property type="molecule type" value="Genomic_DNA"/>
</dbReference>
<dbReference type="Proteomes" id="UP000199412">
    <property type="component" value="Unassembled WGS sequence"/>
</dbReference>
<evidence type="ECO:0000256" key="2">
    <source>
        <dbReference type="SAM" id="Phobius"/>
    </source>
</evidence>
<feature type="compositionally biased region" description="Basic and acidic residues" evidence="1">
    <location>
        <begin position="1"/>
        <end position="16"/>
    </location>
</feature>
<reference evidence="3 4" key="1">
    <citation type="submission" date="2016-10" db="EMBL/GenBank/DDBJ databases">
        <authorList>
            <person name="de Groot N.N."/>
        </authorList>
    </citation>
    <scope>NUCLEOTIDE SEQUENCE [LARGE SCALE GENOMIC DNA]</scope>
    <source>
        <strain evidence="3 4">ATCC 700224</strain>
    </source>
</reference>
<evidence type="ECO:0000313" key="3">
    <source>
        <dbReference type="EMBL" id="SDE06886.1"/>
    </source>
</evidence>
<organism evidence="3 4">
    <name type="scientific">Rhodospira trueperi</name>
    <dbReference type="NCBI Taxonomy" id="69960"/>
    <lineage>
        <taxon>Bacteria</taxon>
        <taxon>Pseudomonadati</taxon>
        <taxon>Pseudomonadota</taxon>
        <taxon>Alphaproteobacteria</taxon>
        <taxon>Rhodospirillales</taxon>
        <taxon>Rhodospirillaceae</taxon>
        <taxon>Rhodospira</taxon>
    </lineage>
</organism>
<dbReference type="STRING" id="69960.SAMN05421720_10370"/>
<gene>
    <name evidence="3" type="ORF">SAMN05421720_10370</name>
</gene>
<proteinExistence type="predicted"/>
<sequence length="222" mass="24818">MSGGVDRDPRTHRDDNPTEDDEDLSPEELARLRAEILRERNKALSPPAPLLVAAFGTAFLSVILAAVYVFWLKDENPYANMAYMRTQDFLMLPLKRGPEQEDLHLELRLMPENRSMGILTGRVGRFLQSMMVGLDRQRVVAGLTDADPLYNLTQWDPRHITLQDKITGERVALESYGSQNMLGLKELMDLAEAVAGGEDPAAAAERIGALDPPLSWTPPRRP</sequence>
<evidence type="ECO:0000256" key="1">
    <source>
        <dbReference type="SAM" id="MobiDB-lite"/>
    </source>
</evidence>
<dbReference type="AlphaFoldDB" id="A0A1G6ZZ25"/>
<keyword evidence="2" id="KW-1133">Transmembrane helix</keyword>
<keyword evidence="4" id="KW-1185">Reference proteome</keyword>
<accession>A0A1G6ZZ25</accession>
<dbReference type="OrthoDB" id="7848123at2"/>
<protein>
    <submittedName>
        <fullName evidence="3">Putative photosynthetic complex assembly protein</fullName>
    </submittedName>
</protein>
<dbReference type="RefSeq" id="WP_092783443.1">
    <property type="nucleotide sequence ID" value="NZ_FNAP01000003.1"/>
</dbReference>
<name>A0A1G6ZZ25_9PROT</name>